<comment type="caution">
    <text evidence="12">The sequence shown here is derived from an EMBL/GenBank/DDBJ whole genome shotgun (WGS) entry which is preliminary data.</text>
</comment>
<keyword evidence="5" id="KW-0997">Cell inner membrane</keyword>
<reference evidence="13" key="1">
    <citation type="journal article" date="2019" name="Int. J. Syst. Evol. Microbiol.">
        <title>The Global Catalogue of Microorganisms (GCM) 10K type strain sequencing project: providing services to taxonomists for standard genome sequencing and annotation.</title>
        <authorList>
            <consortium name="The Broad Institute Genomics Platform"/>
            <consortium name="The Broad Institute Genome Sequencing Center for Infectious Disease"/>
            <person name="Wu L."/>
            <person name="Ma J."/>
        </authorList>
    </citation>
    <scope>NUCLEOTIDE SEQUENCE [LARGE SCALE GENOMIC DNA]</scope>
    <source>
        <strain evidence="13">CCUG 60742</strain>
    </source>
</reference>
<evidence type="ECO:0000256" key="8">
    <source>
        <dbReference type="ARBA" id="ARBA00022989"/>
    </source>
</evidence>
<evidence type="ECO:0000313" key="13">
    <source>
        <dbReference type="Proteomes" id="UP001597073"/>
    </source>
</evidence>
<comment type="similarity">
    <text evidence="2">Belongs to the TonB family.</text>
</comment>
<feature type="domain" description="TonB C-terminal" evidence="11">
    <location>
        <begin position="40"/>
        <end position="131"/>
    </location>
</feature>
<name>A0ABW2ZFL4_9SPHI</name>
<dbReference type="InterPro" id="IPR037682">
    <property type="entry name" value="TonB_C"/>
</dbReference>
<feature type="chain" id="PRO_5045614935" evidence="10">
    <location>
        <begin position="20"/>
        <end position="131"/>
    </location>
</feature>
<dbReference type="PANTHER" id="PTHR33446:SF2">
    <property type="entry name" value="PROTEIN TONB"/>
    <property type="match status" value="1"/>
</dbReference>
<proteinExistence type="inferred from homology"/>
<evidence type="ECO:0000256" key="3">
    <source>
        <dbReference type="ARBA" id="ARBA00022448"/>
    </source>
</evidence>
<gene>
    <name evidence="12" type="ORF">ACFQZI_08965</name>
</gene>
<keyword evidence="13" id="KW-1185">Reference proteome</keyword>
<sequence>MKTLLFTILCLCAFAGVKAQTITADTTVYTKVDKEPEFVGGKSKFYQFLGKTTRYPANAREHNIQGKVELSFIVETDGKLSNIIITKSVAPDIDAEALRVLSLSPNWSPGVKDGHPVRTRAQTPFNFALAY</sequence>
<evidence type="ECO:0000259" key="11">
    <source>
        <dbReference type="PROSITE" id="PS52015"/>
    </source>
</evidence>
<dbReference type="EMBL" id="JBHTIA010000003">
    <property type="protein sequence ID" value="MFD0764985.1"/>
    <property type="molecule type" value="Genomic_DNA"/>
</dbReference>
<evidence type="ECO:0000256" key="9">
    <source>
        <dbReference type="ARBA" id="ARBA00023136"/>
    </source>
</evidence>
<keyword evidence="3" id="KW-0813">Transport</keyword>
<protein>
    <submittedName>
        <fullName evidence="12">Energy transducer TonB</fullName>
    </submittedName>
</protein>
<comment type="subcellular location">
    <subcellularLocation>
        <location evidence="1">Cell inner membrane</location>
        <topology evidence="1">Single-pass membrane protein</topology>
        <orientation evidence="1">Periplasmic side</orientation>
    </subcellularLocation>
</comment>
<organism evidence="12 13">
    <name type="scientific">Mucilaginibacter lutimaris</name>
    <dbReference type="NCBI Taxonomy" id="931629"/>
    <lineage>
        <taxon>Bacteria</taxon>
        <taxon>Pseudomonadati</taxon>
        <taxon>Bacteroidota</taxon>
        <taxon>Sphingobacteriia</taxon>
        <taxon>Sphingobacteriales</taxon>
        <taxon>Sphingobacteriaceae</taxon>
        <taxon>Mucilaginibacter</taxon>
    </lineage>
</organism>
<dbReference type="NCBIfam" id="TIGR01352">
    <property type="entry name" value="tonB_Cterm"/>
    <property type="match status" value="1"/>
</dbReference>
<dbReference type="RefSeq" id="WP_377141362.1">
    <property type="nucleotide sequence ID" value="NZ_JBHTIA010000003.1"/>
</dbReference>
<keyword evidence="8" id="KW-1133">Transmembrane helix</keyword>
<dbReference type="InterPro" id="IPR006260">
    <property type="entry name" value="TonB/TolA_C"/>
</dbReference>
<evidence type="ECO:0000256" key="2">
    <source>
        <dbReference type="ARBA" id="ARBA00006555"/>
    </source>
</evidence>
<keyword evidence="4" id="KW-1003">Cell membrane</keyword>
<evidence type="ECO:0000256" key="7">
    <source>
        <dbReference type="ARBA" id="ARBA00022927"/>
    </source>
</evidence>
<keyword evidence="7" id="KW-0653">Protein transport</keyword>
<dbReference type="InterPro" id="IPR051045">
    <property type="entry name" value="TonB-dependent_transducer"/>
</dbReference>
<evidence type="ECO:0000256" key="5">
    <source>
        <dbReference type="ARBA" id="ARBA00022519"/>
    </source>
</evidence>
<dbReference type="SUPFAM" id="SSF74653">
    <property type="entry name" value="TolA/TonB C-terminal domain"/>
    <property type="match status" value="1"/>
</dbReference>
<dbReference type="Gene3D" id="3.30.1150.10">
    <property type="match status" value="1"/>
</dbReference>
<keyword evidence="9" id="KW-0472">Membrane</keyword>
<evidence type="ECO:0000313" key="12">
    <source>
        <dbReference type="EMBL" id="MFD0764985.1"/>
    </source>
</evidence>
<keyword evidence="10" id="KW-0732">Signal</keyword>
<dbReference type="PROSITE" id="PS52015">
    <property type="entry name" value="TONB_CTD"/>
    <property type="match status" value="1"/>
</dbReference>
<keyword evidence="6" id="KW-0812">Transmembrane</keyword>
<evidence type="ECO:0000256" key="10">
    <source>
        <dbReference type="SAM" id="SignalP"/>
    </source>
</evidence>
<evidence type="ECO:0000256" key="4">
    <source>
        <dbReference type="ARBA" id="ARBA00022475"/>
    </source>
</evidence>
<dbReference type="PANTHER" id="PTHR33446">
    <property type="entry name" value="PROTEIN TONB-RELATED"/>
    <property type="match status" value="1"/>
</dbReference>
<dbReference type="Proteomes" id="UP001597073">
    <property type="component" value="Unassembled WGS sequence"/>
</dbReference>
<evidence type="ECO:0000256" key="1">
    <source>
        <dbReference type="ARBA" id="ARBA00004383"/>
    </source>
</evidence>
<accession>A0ABW2ZFL4</accession>
<feature type="signal peptide" evidence="10">
    <location>
        <begin position="1"/>
        <end position="19"/>
    </location>
</feature>
<evidence type="ECO:0000256" key="6">
    <source>
        <dbReference type="ARBA" id="ARBA00022692"/>
    </source>
</evidence>
<dbReference type="Pfam" id="PF03544">
    <property type="entry name" value="TonB_C"/>
    <property type="match status" value="1"/>
</dbReference>